<sequence length="62" mass="6754">MLYGCYGLGGTAGKTFSEGLNLLHEAVHRKNLVQQAQSVGFFRPDTIACHHQLHCLGSTNQP</sequence>
<evidence type="ECO:0000313" key="1">
    <source>
        <dbReference type="EMBL" id="SVB20039.1"/>
    </source>
</evidence>
<reference evidence="1" key="1">
    <citation type="submission" date="2018-05" db="EMBL/GenBank/DDBJ databases">
        <authorList>
            <person name="Lanie J.A."/>
            <person name="Ng W.-L."/>
            <person name="Kazmierczak K.M."/>
            <person name="Andrzejewski T.M."/>
            <person name="Davidsen T.M."/>
            <person name="Wayne K.J."/>
            <person name="Tettelin H."/>
            <person name="Glass J.I."/>
            <person name="Rusch D."/>
            <person name="Podicherti R."/>
            <person name="Tsui H.-C.T."/>
            <person name="Winkler M.E."/>
        </authorList>
    </citation>
    <scope>NUCLEOTIDE SEQUENCE</scope>
</reference>
<feature type="non-terminal residue" evidence="1">
    <location>
        <position position="62"/>
    </location>
</feature>
<gene>
    <name evidence="1" type="ORF">METZ01_LOCUS172893</name>
</gene>
<name>A0A382C2F4_9ZZZZ</name>
<protein>
    <submittedName>
        <fullName evidence="1">Uncharacterized protein</fullName>
    </submittedName>
</protein>
<dbReference type="EMBL" id="UINC01032416">
    <property type="protein sequence ID" value="SVB20039.1"/>
    <property type="molecule type" value="Genomic_DNA"/>
</dbReference>
<proteinExistence type="predicted"/>
<organism evidence="1">
    <name type="scientific">marine metagenome</name>
    <dbReference type="NCBI Taxonomy" id="408172"/>
    <lineage>
        <taxon>unclassified sequences</taxon>
        <taxon>metagenomes</taxon>
        <taxon>ecological metagenomes</taxon>
    </lineage>
</organism>
<accession>A0A382C2F4</accession>
<dbReference type="AlphaFoldDB" id="A0A382C2F4"/>